<dbReference type="PANTHER" id="PTHR12308">
    <property type="entry name" value="ANOCTAMIN"/>
    <property type="match status" value="1"/>
</dbReference>
<dbReference type="Pfam" id="PF04547">
    <property type="entry name" value="Anoctamin"/>
    <property type="match status" value="1"/>
</dbReference>
<dbReference type="GO" id="GO:0005254">
    <property type="term" value="F:chloride channel activity"/>
    <property type="evidence" value="ECO:0007669"/>
    <property type="project" value="TreeGrafter"/>
</dbReference>
<evidence type="ECO:0000256" key="5">
    <source>
        <dbReference type="SAM" id="Phobius"/>
    </source>
</evidence>
<evidence type="ECO:0000313" key="7">
    <source>
        <dbReference type="EMBL" id="POM69073.1"/>
    </source>
</evidence>
<reference evidence="7 8" key="1">
    <citation type="journal article" date="2017" name="Genome Biol. Evol.">
        <title>Phytophthora megakarya and P. palmivora, closely related causal agents of cacao black pod rot, underwent increases in genome sizes and gene numbers by different mechanisms.</title>
        <authorList>
            <person name="Ali S.S."/>
            <person name="Shao J."/>
            <person name="Lary D.J."/>
            <person name="Kronmiller B."/>
            <person name="Shen D."/>
            <person name="Strem M.D."/>
            <person name="Amoako-Attah I."/>
            <person name="Akrofi A.Y."/>
            <person name="Begoude B.A."/>
            <person name="Ten Hoopen G.M."/>
            <person name="Coulibaly K."/>
            <person name="Kebe B.I."/>
            <person name="Melnick R.L."/>
            <person name="Guiltinan M.J."/>
            <person name="Tyler B.M."/>
            <person name="Meinhardt L.W."/>
            <person name="Bailey B.A."/>
        </authorList>
    </citation>
    <scope>NUCLEOTIDE SEQUENCE [LARGE SCALE GENOMIC DNA]</scope>
    <source>
        <strain evidence="8">sbr112.9</strain>
    </source>
</reference>
<keyword evidence="8" id="KW-1185">Reference proteome</keyword>
<protein>
    <submittedName>
        <fullName evidence="7">Anoctamin-like protein</fullName>
    </submittedName>
</protein>
<dbReference type="GO" id="GO:0016020">
    <property type="term" value="C:membrane"/>
    <property type="evidence" value="ECO:0007669"/>
    <property type="project" value="UniProtKB-SubCell"/>
</dbReference>
<proteinExistence type="predicted"/>
<dbReference type="AlphaFoldDB" id="A0A2P4XU41"/>
<dbReference type="OrthoDB" id="296386at2759"/>
<sequence>MSTVTEAVIKGAIGGAGFLASAYTLTKFIVATPVKIAPRGDAEHDLDVVLCFNTEKFPREAVDFFVQMVEKQSHLIFVPKTKNVLEEHEAPEDKKEEAKPGETYYLLGATHATLVAIKEKKERALHGEVSEEPVPERFCSGDRIDLLLFELGRLKVHPALYRPAGANTIEKGDDDVAAMPEPFQDEEHGLLLQQAMHSKLLTDHFPLHDDKERSELVETWVKKWTKPQPINMVHSYFGDEVGFYFGFLGMYTQWLMPLAAVGVLTFVL</sequence>
<evidence type="ECO:0000259" key="6">
    <source>
        <dbReference type="Pfam" id="PF04547"/>
    </source>
</evidence>
<accession>A0A2P4XU41</accession>
<feature type="transmembrane region" description="Helical" evidence="5">
    <location>
        <begin position="241"/>
        <end position="267"/>
    </location>
</feature>
<dbReference type="InterPro" id="IPR049452">
    <property type="entry name" value="Anoctamin_TM"/>
</dbReference>
<feature type="non-terminal residue" evidence="7">
    <location>
        <position position="268"/>
    </location>
</feature>
<dbReference type="EMBL" id="NCKW01007953">
    <property type="protein sequence ID" value="POM69073.1"/>
    <property type="molecule type" value="Genomic_DNA"/>
</dbReference>
<feature type="domain" description="Anoctamin transmembrane" evidence="6">
    <location>
        <begin position="233"/>
        <end position="267"/>
    </location>
</feature>
<evidence type="ECO:0000313" key="8">
    <source>
        <dbReference type="Proteomes" id="UP000237271"/>
    </source>
</evidence>
<organism evidence="7 8">
    <name type="scientific">Phytophthora palmivora</name>
    <dbReference type="NCBI Taxonomy" id="4796"/>
    <lineage>
        <taxon>Eukaryota</taxon>
        <taxon>Sar</taxon>
        <taxon>Stramenopiles</taxon>
        <taxon>Oomycota</taxon>
        <taxon>Peronosporomycetes</taxon>
        <taxon>Peronosporales</taxon>
        <taxon>Peronosporaceae</taxon>
        <taxon>Phytophthora</taxon>
    </lineage>
</organism>
<evidence type="ECO:0000256" key="3">
    <source>
        <dbReference type="ARBA" id="ARBA00022989"/>
    </source>
</evidence>
<evidence type="ECO:0000256" key="1">
    <source>
        <dbReference type="ARBA" id="ARBA00004141"/>
    </source>
</evidence>
<gene>
    <name evidence="7" type="ORF">PHPALM_14689</name>
</gene>
<dbReference type="PANTHER" id="PTHR12308:SF73">
    <property type="entry name" value="ANOCTAMIN"/>
    <property type="match status" value="1"/>
</dbReference>
<name>A0A2P4XU41_9STRA</name>
<evidence type="ECO:0000256" key="4">
    <source>
        <dbReference type="ARBA" id="ARBA00023136"/>
    </source>
</evidence>
<keyword evidence="3 5" id="KW-1133">Transmembrane helix</keyword>
<keyword evidence="2 5" id="KW-0812">Transmembrane</keyword>
<comment type="subcellular location">
    <subcellularLocation>
        <location evidence="1">Membrane</location>
        <topology evidence="1">Multi-pass membrane protein</topology>
    </subcellularLocation>
</comment>
<evidence type="ECO:0000256" key="2">
    <source>
        <dbReference type="ARBA" id="ARBA00022692"/>
    </source>
</evidence>
<comment type="caution">
    <text evidence="7">The sequence shown here is derived from an EMBL/GenBank/DDBJ whole genome shotgun (WGS) entry which is preliminary data.</text>
</comment>
<keyword evidence="4 5" id="KW-0472">Membrane</keyword>
<dbReference type="InterPro" id="IPR007632">
    <property type="entry name" value="Anoctamin"/>
</dbReference>
<dbReference type="Proteomes" id="UP000237271">
    <property type="component" value="Unassembled WGS sequence"/>
</dbReference>